<proteinExistence type="predicted"/>
<reference evidence="2 3" key="1">
    <citation type="submission" date="2021-03" db="EMBL/GenBank/DDBJ databases">
        <title>Caproiciproducens sp. nov. isolated from feces of cow.</title>
        <authorList>
            <person name="Choi J.-Y."/>
        </authorList>
    </citation>
    <scope>NUCLEOTIDE SEQUENCE [LARGE SCALE GENOMIC DNA]</scope>
    <source>
        <strain evidence="2 3">AGMB10547</strain>
    </source>
</reference>
<comment type="caution">
    <text evidence="2">The sequence shown here is derived from an EMBL/GenBank/DDBJ whole genome shotgun (WGS) entry which is preliminary data.</text>
</comment>
<organism evidence="2 3">
    <name type="scientific">Caproiciproducens faecalis</name>
    <dbReference type="NCBI Taxonomy" id="2820301"/>
    <lineage>
        <taxon>Bacteria</taxon>
        <taxon>Bacillati</taxon>
        <taxon>Bacillota</taxon>
        <taxon>Clostridia</taxon>
        <taxon>Eubacteriales</taxon>
        <taxon>Acutalibacteraceae</taxon>
        <taxon>Caproiciproducens</taxon>
    </lineage>
</organism>
<name>A0ABS7DL52_9FIRM</name>
<evidence type="ECO:0000313" key="3">
    <source>
        <dbReference type="Proteomes" id="UP000719942"/>
    </source>
</evidence>
<accession>A0ABS7DL52</accession>
<dbReference type="Proteomes" id="UP000719942">
    <property type="component" value="Unassembled WGS sequence"/>
</dbReference>
<protein>
    <submittedName>
        <fullName evidence="2">Uncharacterized protein</fullName>
    </submittedName>
</protein>
<sequence length="59" mass="7056">MTFFTDSPFERMMVQKPRYRREERPPAPPKGRPDRSRDCYRDLIITPKRKGNENAACNQ</sequence>
<evidence type="ECO:0000256" key="1">
    <source>
        <dbReference type="SAM" id="MobiDB-lite"/>
    </source>
</evidence>
<dbReference type="EMBL" id="JAGFNZ010000001">
    <property type="protein sequence ID" value="MBW7571844.1"/>
    <property type="molecule type" value="Genomic_DNA"/>
</dbReference>
<keyword evidence="3" id="KW-1185">Reference proteome</keyword>
<gene>
    <name evidence="2" type="ORF">J5W02_03380</name>
</gene>
<dbReference type="RefSeq" id="WP_219964225.1">
    <property type="nucleotide sequence ID" value="NZ_JAGFNZ010000001.1"/>
</dbReference>
<feature type="region of interest" description="Disordered" evidence="1">
    <location>
        <begin position="1"/>
        <end position="39"/>
    </location>
</feature>
<evidence type="ECO:0000313" key="2">
    <source>
        <dbReference type="EMBL" id="MBW7571844.1"/>
    </source>
</evidence>
<feature type="compositionally biased region" description="Basic and acidic residues" evidence="1">
    <location>
        <begin position="20"/>
        <end position="39"/>
    </location>
</feature>